<dbReference type="STRING" id="478801.Ksed_06550"/>
<dbReference type="Proteomes" id="UP000006666">
    <property type="component" value="Chromosome"/>
</dbReference>
<sequence>MATRQEARQAREAKLNELHARLTGAVEQLVSGPDWVRALAFAARFS</sequence>
<name>C7NLQ1_KYTSD</name>
<gene>
    <name evidence="1" type="ordered locus">Ksed_06550</name>
</gene>
<evidence type="ECO:0000313" key="1">
    <source>
        <dbReference type="EMBL" id="ACV05717.1"/>
    </source>
</evidence>
<protein>
    <submittedName>
        <fullName evidence="1">Uncharacterized protein</fullName>
    </submittedName>
</protein>
<dbReference type="eggNOG" id="COG2856">
    <property type="taxonomic scope" value="Bacteria"/>
</dbReference>
<organism evidence="1 2">
    <name type="scientific">Kytococcus sedentarius (strain ATCC 14392 / DSM 20547 / JCM 11482 / CCUG 33030 / NBRC 15357 / NCTC 11040 / CCM 314 / 541)</name>
    <name type="common">Micrococcus sedentarius</name>
    <dbReference type="NCBI Taxonomy" id="478801"/>
    <lineage>
        <taxon>Bacteria</taxon>
        <taxon>Bacillati</taxon>
        <taxon>Actinomycetota</taxon>
        <taxon>Actinomycetes</taxon>
        <taxon>Micrococcales</taxon>
        <taxon>Kytococcaceae</taxon>
        <taxon>Kytococcus</taxon>
    </lineage>
</organism>
<keyword evidence="2" id="KW-1185">Reference proteome</keyword>
<proteinExistence type="predicted"/>
<dbReference type="AlphaFoldDB" id="C7NLQ1"/>
<dbReference type="EMBL" id="CP001686">
    <property type="protein sequence ID" value="ACV05717.1"/>
    <property type="molecule type" value="Genomic_DNA"/>
</dbReference>
<accession>C7NLQ1</accession>
<dbReference type="KEGG" id="kse:Ksed_06550"/>
<dbReference type="HOGENOM" id="CLU_3184911_0_0_11"/>
<evidence type="ECO:0000313" key="2">
    <source>
        <dbReference type="Proteomes" id="UP000006666"/>
    </source>
</evidence>
<reference evidence="1 2" key="1">
    <citation type="journal article" date="2009" name="Stand. Genomic Sci.">
        <title>Complete genome sequence of Kytococcus sedentarius type strain (541).</title>
        <authorList>
            <person name="Sims D."/>
            <person name="Brettin T."/>
            <person name="Detter J.C."/>
            <person name="Han C."/>
            <person name="Lapidus A."/>
            <person name="Copeland A."/>
            <person name="Glavina Del Rio T."/>
            <person name="Nolan M."/>
            <person name="Chen F."/>
            <person name="Lucas S."/>
            <person name="Tice H."/>
            <person name="Cheng J.F."/>
            <person name="Bruce D."/>
            <person name="Goodwin L."/>
            <person name="Pitluck S."/>
            <person name="Ovchinnikova G."/>
            <person name="Pati A."/>
            <person name="Ivanova N."/>
            <person name="Mavrommatis K."/>
            <person name="Chen A."/>
            <person name="Palaniappan K."/>
            <person name="D'haeseleer P."/>
            <person name="Chain P."/>
            <person name="Bristow J."/>
            <person name="Eisen J.A."/>
            <person name="Markowitz V."/>
            <person name="Hugenholtz P."/>
            <person name="Schneider S."/>
            <person name="Goker M."/>
            <person name="Pukall R."/>
            <person name="Kyrpides N.C."/>
            <person name="Klenk H.P."/>
        </authorList>
    </citation>
    <scope>NUCLEOTIDE SEQUENCE [LARGE SCALE GENOMIC DNA]</scope>
    <source>
        <strain evidence="2">ATCC 14392 / DSM 20547 / JCM 11482 / CCUG 33030 / NBRC 15357 / NCTC 11040 / CCM 314 / 541</strain>
    </source>
</reference>